<organism evidence="1">
    <name type="scientific">uncultured Segetibacter sp</name>
    <dbReference type="NCBI Taxonomy" id="481133"/>
    <lineage>
        <taxon>Bacteria</taxon>
        <taxon>Pseudomonadati</taxon>
        <taxon>Bacteroidota</taxon>
        <taxon>Chitinophagia</taxon>
        <taxon>Chitinophagales</taxon>
        <taxon>Chitinophagaceae</taxon>
        <taxon>Segetibacter</taxon>
        <taxon>environmental samples</taxon>
    </lineage>
</organism>
<accession>A0A6J4U299</accession>
<protein>
    <submittedName>
        <fullName evidence="1">Uncharacterized protein</fullName>
    </submittedName>
</protein>
<dbReference type="AlphaFoldDB" id="A0A6J4U299"/>
<name>A0A6J4U299_9BACT</name>
<proteinExistence type="predicted"/>
<reference evidence="1" key="1">
    <citation type="submission" date="2020-02" db="EMBL/GenBank/DDBJ databases">
        <authorList>
            <person name="Meier V. D."/>
        </authorList>
    </citation>
    <scope>NUCLEOTIDE SEQUENCE</scope>
    <source>
        <strain evidence="1">AVDCRST_MAG96</strain>
    </source>
</reference>
<gene>
    <name evidence="1" type="ORF">AVDCRST_MAG96-4124</name>
</gene>
<dbReference type="EMBL" id="CADCVN010001613">
    <property type="protein sequence ID" value="CAA9538776.1"/>
    <property type="molecule type" value="Genomic_DNA"/>
</dbReference>
<evidence type="ECO:0000313" key="1">
    <source>
        <dbReference type="EMBL" id="CAA9538776.1"/>
    </source>
</evidence>
<sequence>MTPLEKMREFKSENDWVLVADKEKHLVYMGDDTADSTEASMKQCWPENNLFGMMHNQRV</sequence>